<protein>
    <submittedName>
        <fullName evidence="2">Peptidyl-prolyl cis-trans isomerase, EpsD family</fullName>
    </submittedName>
</protein>
<name>A0A1W6SLB2_9PROT</name>
<dbReference type="Proteomes" id="UP000012179">
    <property type="component" value="Chromosome"/>
</dbReference>
<gene>
    <name evidence="2" type="ORF">EBAPG3_001490</name>
</gene>
<dbReference type="Pfam" id="PF13145">
    <property type="entry name" value="Rotamase_2"/>
    <property type="match status" value="1"/>
</dbReference>
<dbReference type="InterPro" id="IPR027304">
    <property type="entry name" value="Trigger_fact/SurA_dom_sf"/>
</dbReference>
<dbReference type="Gene3D" id="1.10.8.1040">
    <property type="match status" value="1"/>
</dbReference>
<dbReference type="eggNOG" id="COG0760">
    <property type="taxonomic scope" value="Bacteria"/>
</dbReference>
<reference evidence="2 3" key="1">
    <citation type="journal article" date="2015" name="Int. J. Syst. Evol. Microbiol.">
        <title>Nitrosospira lacus sp. nov., a psychrotolerant, ammonia-oxidizing bacterium from sandy lake sediment.</title>
        <authorList>
            <person name="Urakawa H."/>
            <person name="Garcia J.C."/>
            <person name="Nielsen J.L."/>
            <person name="Le V.Q."/>
            <person name="Kozlowski J.A."/>
            <person name="Stein L.Y."/>
            <person name="Lim C.K."/>
            <person name="Pommerening-Roser A."/>
            <person name="Martens-Habbena W."/>
            <person name="Stahl D.A."/>
            <person name="Klotz M.G."/>
        </authorList>
    </citation>
    <scope>NUCLEOTIDE SEQUENCE [LARGE SCALE GENOMIC DNA]</scope>
    <source>
        <strain evidence="2 3">APG3</strain>
    </source>
</reference>
<evidence type="ECO:0000313" key="2">
    <source>
        <dbReference type="EMBL" id="ARO86562.1"/>
    </source>
</evidence>
<accession>A0A1W6SLB2</accession>
<dbReference type="KEGG" id="nlc:EBAPG3_001490"/>
<proteinExistence type="predicted"/>
<evidence type="ECO:0000313" key="3">
    <source>
        <dbReference type="Proteomes" id="UP000012179"/>
    </source>
</evidence>
<dbReference type="InterPro" id="IPR000297">
    <property type="entry name" value="PPIase_PpiC"/>
</dbReference>
<dbReference type="InterPro" id="IPR014274">
    <property type="entry name" value="PPIase_EpsD"/>
</dbReference>
<dbReference type="SUPFAM" id="SSF109998">
    <property type="entry name" value="Triger factor/SurA peptide-binding domain-like"/>
    <property type="match status" value="1"/>
</dbReference>
<dbReference type="RefSeq" id="WP_004180944.1">
    <property type="nucleotide sequence ID" value="NZ_CP021106.3"/>
</dbReference>
<dbReference type="AlphaFoldDB" id="A0A1W6SLB2"/>
<keyword evidence="2" id="KW-0413">Isomerase</keyword>
<keyword evidence="3" id="KW-1185">Reference proteome</keyword>
<feature type="domain" description="PpiC" evidence="1">
    <location>
        <begin position="149"/>
        <end position="258"/>
    </location>
</feature>
<evidence type="ECO:0000259" key="1">
    <source>
        <dbReference type="Pfam" id="PF13145"/>
    </source>
</evidence>
<dbReference type="EMBL" id="CP021106">
    <property type="protein sequence ID" value="ARO86562.1"/>
    <property type="molecule type" value="Genomic_DNA"/>
</dbReference>
<sequence>MITNRIIQFLNIVGVNIFSFKVHMEAFRQKLTYSILFVSAAFGLAACNNKEAEKPASQIAAKVNSGEISVHQVNYILSRTGAGANKPEMAPKIRREILDRLVDQELAVEQAIEKKLDRSPDVLMSIENARREILARAYVEQIAAGMDKPTVDDAKKYYAEHPQLFAERRIYNIQEIVLPAISGIADELRELLNGGKSMEDIANWLKGKGIKFVGGSATRPAEQIPLELLPKIHPLKVGQGLLMEGPQSITVMRLAASQSVPISEDVALPRIQQFLGNQRTTEAAKQELKALKAKAKITYMGEFSGGDSATSQAATAPPAAPAAGAAISKSAADIAVEKGVAGLK</sequence>
<dbReference type="GO" id="GO:0003755">
    <property type="term" value="F:peptidyl-prolyl cis-trans isomerase activity"/>
    <property type="evidence" value="ECO:0007669"/>
    <property type="project" value="InterPro"/>
</dbReference>
<organism evidence="2 3">
    <name type="scientific">Nitrosospira lacus</name>
    <dbReference type="NCBI Taxonomy" id="1288494"/>
    <lineage>
        <taxon>Bacteria</taxon>
        <taxon>Pseudomonadati</taxon>
        <taxon>Pseudomonadota</taxon>
        <taxon>Betaproteobacteria</taxon>
        <taxon>Nitrosomonadales</taxon>
        <taxon>Nitrosomonadaceae</taxon>
        <taxon>Nitrosospira</taxon>
    </lineage>
</organism>
<dbReference type="NCBIfam" id="TIGR02925">
    <property type="entry name" value="cis_trans_EpsD"/>
    <property type="match status" value="1"/>
</dbReference>